<dbReference type="InterPro" id="IPR029058">
    <property type="entry name" value="AB_hydrolase_fold"/>
</dbReference>
<dbReference type="CDD" id="cd00519">
    <property type="entry name" value="Lipase_3"/>
    <property type="match status" value="1"/>
</dbReference>
<evidence type="ECO:0000313" key="3">
    <source>
        <dbReference type="Proteomes" id="UP001595839"/>
    </source>
</evidence>
<dbReference type="InterPro" id="IPR002921">
    <property type="entry name" value="Fungal_lipase-type"/>
</dbReference>
<proteinExistence type="predicted"/>
<dbReference type="Pfam" id="PF01764">
    <property type="entry name" value="Lipase_3"/>
    <property type="match status" value="1"/>
</dbReference>
<evidence type="ECO:0000259" key="1">
    <source>
        <dbReference type="Pfam" id="PF01764"/>
    </source>
</evidence>
<sequence>MSVPAPLDHSASGYSLPHAYWLARAAGAAYKSPDEAERLARDWGFDRFRHFSASHPMPFPIEDTQAYVAGGDRMVLVAFRGTEPANLRDWLTDANTPPVPGPAGKGFVHFGFHRALDAVHPQVRDAVGEFKNNGQTVWFTGHSLGGALAMLSGARMHFEAPRLLPDGVYTYGQPRTCDRVLAAAYDQALKGRTFRFVNNNDVVPQVPPAPAFHHVDAVRYFDADGRLHDRMPALGMLADKVRGATADLFAPASDGVRDHFMDHYIAVLEKNLN</sequence>
<dbReference type="Proteomes" id="UP001595839">
    <property type="component" value="Unassembled WGS sequence"/>
</dbReference>
<dbReference type="PANTHER" id="PTHR45856">
    <property type="entry name" value="ALPHA/BETA-HYDROLASES SUPERFAMILY PROTEIN"/>
    <property type="match status" value="1"/>
</dbReference>
<dbReference type="PANTHER" id="PTHR45856:SF24">
    <property type="entry name" value="FUNGAL LIPASE-LIKE DOMAIN-CONTAINING PROTEIN"/>
    <property type="match status" value="1"/>
</dbReference>
<keyword evidence="3" id="KW-1185">Reference proteome</keyword>
<dbReference type="RefSeq" id="WP_381187439.1">
    <property type="nucleotide sequence ID" value="NZ_JBHSFK010000078.1"/>
</dbReference>
<dbReference type="InterPro" id="IPR051218">
    <property type="entry name" value="Sec_MonoDiacylglyc_Lipase"/>
</dbReference>
<evidence type="ECO:0000313" key="2">
    <source>
        <dbReference type="EMBL" id="MFC4508392.1"/>
    </source>
</evidence>
<reference evidence="3" key="1">
    <citation type="journal article" date="2019" name="Int. J. Syst. Evol. Microbiol.">
        <title>The Global Catalogue of Microorganisms (GCM) 10K type strain sequencing project: providing services to taxonomists for standard genome sequencing and annotation.</title>
        <authorList>
            <consortium name="The Broad Institute Genomics Platform"/>
            <consortium name="The Broad Institute Genome Sequencing Center for Infectious Disease"/>
            <person name="Wu L."/>
            <person name="Ma J."/>
        </authorList>
    </citation>
    <scope>NUCLEOTIDE SEQUENCE [LARGE SCALE GENOMIC DNA]</scope>
    <source>
        <strain evidence="3">CGMCC 4.7177</strain>
    </source>
</reference>
<accession>A0ABV9BBA2</accession>
<dbReference type="EMBL" id="JBHSFK010000078">
    <property type="protein sequence ID" value="MFC4508392.1"/>
    <property type="molecule type" value="Genomic_DNA"/>
</dbReference>
<dbReference type="SUPFAM" id="SSF53474">
    <property type="entry name" value="alpha/beta-Hydrolases"/>
    <property type="match status" value="1"/>
</dbReference>
<dbReference type="Gene3D" id="3.40.50.1820">
    <property type="entry name" value="alpha/beta hydrolase"/>
    <property type="match status" value="1"/>
</dbReference>
<feature type="domain" description="Fungal lipase-type" evidence="1">
    <location>
        <begin position="77"/>
        <end position="209"/>
    </location>
</feature>
<comment type="caution">
    <text evidence="2">The sequence shown here is derived from an EMBL/GenBank/DDBJ whole genome shotgun (WGS) entry which is preliminary data.</text>
</comment>
<name>A0ABV9BBA2_9ACTN</name>
<protein>
    <submittedName>
        <fullName evidence="2">Lipase family protein</fullName>
    </submittedName>
</protein>
<gene>
    <name evidence="2" type="ORF">ACFPIH_54960</name>
</gene>
<organism evidence="2 3">
    <name type="scientific">Streptomyces vulcanius</name>
    <dbReference type="NCBI Taxonomy" id="1441876"/>
    <lineage>
        <taxon>Bacteria</taxon>
        <taxon>Bacillati</taxon>
        <taxon>Actinomycetota</taxon>
        <taxon>Actinomycetes</taxon>
        <taxon>Kitasatosporales</taxon>
        <taxon>Streptomycetaceae</taxon>
        <taxon>Streptomyces</taxon>
    </lineage>
</organism>